<dbReference type="EMBL" id="BMRG01000005">
    <property type="protein sequence ID" value="GGP59240.1"/>
    <property type="molecule type" value="Genomic_DNA"/>
</dbReference>
<name>A0A918AN92_9PSEU</name>
<comment type="caution">
    <text evidence="1">The sequence shown here is derived from an EMBL/GenBank/DDBJ whole genome shotgun (WGS) entry which is preliminary data.</text>
</comment>
<accession>A0A918AN92</accession>
<dbReference type="Proteomes" id="UP000639606">
    <property type="component" value="Unassembled WGS sequence"/>
</dbReference>
<gene>
    <name evidence="1" type="ORF">GCM10010185_34700</name>
</gene>
<organism evidence="1 2">
    <name type="scientific">Saccharothrix coeruleofusca</name>
    <dbReference type="NCBI Taxonomy" id="33919"/>
    <lineage>
        <taxon>Bacteria</taxon>
        <taxon>Bacillati</taxon>
        <taxon>Actinomycetota</taxon>
        <taxon>Actinomycetes</taxon>
        <taxon>Pseudonocardiales</taxon>
        <taxon>Pseudonocardiaceae</taxon>
        <taxon>Saccharothrix</taxon>
    </lineage>
</organism>
<evidence type="ECO:0000313" key="2">
    <source>
        <dbReference type="Proteomes" id="UP000639606"/>
    </source>
</evidence>
<evidence type="ECO:0000313" key="1">
    <source>
        <dbReference type="EMBL" id="GGP59240.1"/>
    </source>
</evidence>
<reference evidence="1" key="2">
    <citation type="submission" date="2020-09" db="EMBL/GenBank/DDBJ databases">
        <authorList>
            <person name="Sun Q."/>
            <person name="Ohkuma M."/>
        </authorList>
    </citation>
    <scope>NUCLEOTIDE SEQUENCE</scope>
    <source>
        <strain evidence="1">JCM 3313</strain>
    </source>
</reference>
<proteinExistence type="predicted"/>
<protein>
    <submittedName>
        <fullName evidence="1">Uncharacterized protein</fullName>
    </submittedName>
</protein>
<reference evidence="1" key="1">
    <citation type="journal article" date="2014" name="Int. J. Syst. Evol. Microbiol.">
        <title>Complete genome sequence of Corynebacterium casei LMG S-19264T (=DSM 44701T), isolated from a smear-ripened cheese.</title>
        <authorList>
            <consortium name="US DOE Joint Genome Institute (JGI-PGF)"/>
            <person name="Walter F."/>
            <person name="Albersmeier A."/>
            <person name="Kalinowski J."/>
            <person name="Ruckert C."/>
        </authorList>
    </citation>
    <scope>NUCLEOTIDE SEQUENCE</scope>
    <source>
        <strain evidence="1">JCM 3313</strain>
    </source>
</reference>
<dbReference type="AlphaFoldDB" id="A0A918AN92"/>
<sequence>MPVSGPPWSAFGDAARRHHADARALSELGRHGNADHLAGVAAECGLKAIIVEHLGGVVTPTGKPKHTLAQDKLGHLPDLWDQMPLVARGRNGAQFVELITDENPFSRWDVSERYSDGTHITATRAAEHLASAARIIAIHERATIDGALP</sequence>
<keyword evidence="2" id="KW-1185">Reference proteome</keyword>